<evidence type="ECO:0000313" key="2">
    <source>
        <dbReference type="Proteomes" id="UP000184161"/>
    </source>
</evidence>
<accession>A0A9X5VAV5</accession>
<dbReference type="Proteomes" id="UP000184161">
    <property type="component" value="Unassembled WGS sequence"/>
</dbReference>
<dbReference type="AlphaFoldDB" id="A0A9X5VAV5"/>
<organism evidence="1 2">
    <name type="scientific">Bacillus cereus</name>
    <dbReference type="NCBI Taxonomy" id="1396"/>
    <lineage>
        <taxon>Bacteria</taxon>
        <taxon>Bacillati</taxon>
        <taxon>Bacillota</taxon>
        <taxon>Bacilli</taxon>
        <taxon>Bacillales</taxon>
        <taxon>Bacillaceae</taxon>
        <taxon>Bacillus</taxon>
        <taxon>Bacillus cereus group</taxon>
    </lineage>
</organism>
<proteinExistence type="predicted"/>
<sequence length="64" mass="7297">MARSEQEGVGTPDYEALFASNEGVKQPTVLAAGAGYHLKRKRLVQNRRVLELLITRRFLPRMKE</sequence>
<protein>
    <submittedName>
        <fullName evidence="1">Uncharacterized protein</fullName>
    </submittedName>
</protein>
<dbReference type="EMBL" id="MLYK01000049">
    <property type="protein sequence ID" value="OJS93977.1"/>
    <property type="molecule type" value="Genomic_DNA"/>
</dbReference>
<comment type="caution">
    <text evidence="1">The sequence shown here is derived from an EMBL/GenBank/DDBJ whole genome shotgun (WGS) entry which is preliminary data.</text>
</comment>
<dbReference type="NCBIfam" id="NF041643">
    <property type="entry name" value="EAxFAS_anti"/>
    <property type="match status" value="1"/>
</dbReference>
<name>A0A9X5VAV5_BACCE</name>
<gene>
    <name evidence="1" type="ORF">BKK64_19865</name>
</gene>
<reference evidence="1 2" key="1">
    <citation type="submission" date="2016-10" db="EMBL/GenBank/DDBJ databases">
        <title>Draft Genome Sequence of one Bacillus cereus strain isolated from pooled breast milk.</title>
        <authorList>
            <person name="Woudstra C."/>
            <person name="Chamoin A."/>
            <person name="Gentil S."/>
            <person name="Rambeloson T."/>
            <person name="Delannoye S."/>
            <person name="Heinnekine J.A."/>
            <person name="Herbin S."/>
            <person name="Fach P."/>
        </authorList>
    </citation>
    <scope>NUCLEOTIDE SEQUENCE [LARGE SCALE GENOMIC DNA]</scope>
    <source>
        <strain evidence="1 2">16SBCL1279</strain>
    </source>
</reference>
<evidence type="ECO:0000313" key="1">
    <source>
        <dbReference type="EMBL" id="OJS93977.1"/>
    </source>
</evidence>